<sequence length="53" mass="5860">MTGPGQNKGLRVPIQFLAVHRRGNTCPPLSHAMPYLSTTLLHACDEDYGHQKT</sequence>
<proteinExistence type="predicted"/>
<name>K1Q3C8_MAGGI</name>
<gene>
    <name evidence="1" type="ORF">CGI_10012131</name>
</gene>
<evidence type="ECO:0000313" key="1">
    <source>
        <dbReference type="EMBL" id="EKC23380.1"/>
    </source>
</evidence>
<dbReference type="InParanoid" id="K1Q3C8"/>
<dbReference type="EMBL" id="JH815803">
    <property type="protein sequence ID" value="EKC23380.1"/>
    <property type="molecule type" value="Genomic_DNA"/>
</dbReference>
<organism evidence="1">
    <name type="scientific">Magallana gigas</name>
    <name type="common">Pacific oyster</name>
    <name type="synonym">Crassostrea gigas</name>
    <dbReference type="NCBI Taxonomy" id="29159"/>
    <lineage>
        <taxon>Eukaryota</taxon>
        <taxon>Metazoa</taxon>
        <taxon>Spiralia</taxon>
        <taxon>Lophotrochozoa</taxon>
        <taxon>Mollusca</taxon>
        <taxon>Bivalvia</taxon>
        <taxon>Autobranchia</taxon>
        <taxon>Pteriomorphia</taxon>
        <taxon>Ostreida</taxon>
        <taxon>Ostreoidea</taxon>
        <taxon>Ostreidae</taxon>
        <taxon>Magallana</taxon>
    </lineage>
</organism>
<dbReference type="AlphaFoldDB" id="K1Q3C8"/>
<protein>
    <submittedName>
        <fullName evidence="1">Uncharacterized protein</fullName>
    </submittedName>
</protein>
<accession>K1Q3C8</accession>
<reference evidence="1" key="1">
    <citation type="journal article" date="2012" name="Nature">
        <title>The oyster genome reveals stress adaptation and complexity of shell formation.</title>
        <authorList>
            <person name="Zhang G."/>
            <person name="Fang X."/>
            <person name="Guo X."/>
            <person name="Li L."/>
            <person name="Luo R."/>
            <person name="Xu F."/>
            <person name="Yang P."/>
            <person name="Zhang L."/>
            <person name="Wang X."/>
            <person name="Qi H."/>
            <person name="Xiong Z."/>
            <person name="Que H."/>
            <person name="Xie Y."/>
            <person name="Holland P.W."/>
            <person name="Paps J."/>
            <person name="Zhu Y."/>
            <person name="Wu F."/>
            <person name="Chen Y."/>
            <person name="Wang J."/>
            <person name="Peng C."/>
            <person name="Meng J."/>
            <person name="Yang L."/>
            <person name="Liu J."/>
            <person name="Wen B."/>
            <person name="Zhang N."/>
            <person name="Huang Z."/>
            <person name="Zhu Q."/>
            <person name="Feng Y."/>
            <person name="Mount A."/>
            <person name="Hedgecock D."/>
            <person name="Xu Z."/>
            <person name="Liu Y."/>
            <person name="Domazet-Loso T."/>
            <person name="Du Y."/>
            <person name="Sun X."/>
            <person name="Zhang S."/>
            <person name="Liu B."/>
            <person name="Cheng P."/>
            <person name="Jiang X."/>
            <person name="Li J."/>
            <person name="Fan D."/>
            <person name="Wang W."/>
            <person name="Fu W."/>
            <person name="Wang T."/>
            <person name="Wang B."/>
            <person name="Zhang J."/>
            <person name="Peng Z."/>
            <person name="Li Y."/>
            <person name="Li N."/>
            <person name="Wang J."/>
            <person name="Chen M."/>
            <person name="He Y."/>
            <person name="Tan F."/>
            <person name="Song X."/>
            <person name="Zheng Q."/>
            <person name="Huang R."/>
            <person name="Yang H."/>
            <person name="Du X."/>
            <person name="Chen L."/>
            <person name="Yang M."/>
            <person name="Gaffney P.M."/>
            <person name="Wang S."/>
            <person name="Luo L."/>
            <person name="She Z."/>
            <person name="Ming Y."/>
            <person name="Huang W."/>
            <person name="Zhang S."/>
            <person name="Huang B."/>
            <person name="Zhang Y."/>
            <person name="Qu T."/>
            <person name="Ni P."/>
            <person name="Miao G."/>
            <person name="Wang J."/>
            <person name="Wang Q."/>
            <person name="Steinberg C.E."/>
            <person name="Wang H."/>
            <person name="Li N."/>
            <person name="Qian L."/>
            <person name="Zhang G."/>
            <person name="Li Y."/>
            <person name="Yang H."/>
            <person name="Liu X."/>
            <person name="Wang J."/>
            <person name="Yin Y."/>
            <person name="Wang J."/>
        </authorList>
    </citation>
    <scope>NUCLEOTIDE SEQUENCE [LARGE SCALE GENOMIC DNA]</scope>
    <source>
        <strain evidence="1">05x7-T-G4-1.051#20</strain>
    </source>
</reference>
<dbReference type="HOGENOM" id="CLU_3070730_0_0_1"/>